<accession>I3D466</accession>
<evidence type="ECO:0000313" key="4">
    <source>
        <dbReference type="Proteomes" id="UP000003423"/>
    </source>
</evidence>
<evidence type="ECO:0000313" key="3">
    <source>
        <dbReference type="EMBL" id="EIJ66509.1"/>
    </source>
</evidence>
<dbReference type="Proteomes" id="UP000003423">
    <property type="component" value="Unassembled WGS sequence"/>
</dbReference>
<dbReference type="EMBL" id="AEXL02000053">
    <property type="protein sequence ID" value="EIJ66509.1"/>
    <property type="molecule type" value="Genomic_DNA"/>
</dbReference>
<reference evidence="3 4" key="1">
    <citation type="journal article" date="2012" name="J. Bacteriol.">
        <title>Genome sequence of "Candidatus Nitrosopumilus salaria" BD31, an ammonia-oxidizing archaeon from the San Francisco Bay estuary.</title>
        <authorList>
            <person name="Mosier A.C."/>
            <person name="Allen E.E."/>
            <person name="Kim M."/>
            <person name="Ferriera S."/>
            <person name="Francis C.A."/>
        </authorList>
    </citation>
    <scope>NUCLEOTIDE SEQUENCE [LARGE SCALE GENOMIC DNA]</scope>
    <source>
        <strain evidence="3 4">BD31</strain>
    </source>
</reference>
<dbReference type="InterPro" id="IPR014729">
    <property type="entry name" value="Rossmann-like_a/b/a_fold"/>
</dbReference>
<dbReference type="CDD" id="cd00293">
    <property type="entry name" value="USP-like"/>
    <property type="match status" value="1"/>
</dbReference>
<proteinExistence type="inferred from homology"/>
<comment type="similarity">
    <text evidence="1">Belongs to the universal stress protein A family.</text>
</comment>
<evidence type="ECO:0000256" key="1">
    <source>
        <dbReference type="ARBA" id="ARBA00008791"/>
    </source>
</evidence>
<name>I3D466_9ARCH</name>
<dbReference type="PANTHER" id="PTHR46268">
    <property type="entry name" value="STRESS RESPONSE PROTEIN NHAX"/>
    <property type="match status" value="1"/>
</dbReference>
<sequence length="149" mass="16484">MKNQFTFFMGVQIKKILVPLDGSSNSFRGLDVAIHMARESHATITGLYVAGIVKPRTSDPITPLEKILLTYAQKIMKKAKLKAAKKGILFFDRVSYGDDGKRIVEIADKQNFDLIVIGSRGMGAAKEIFLGSTSNYVLHKSKKPVLIVK</sequence>
<dbReference type="AlphaFoldDB" id="I3D466"/>
<protein>
    <submittedName>
        <fullName evidence="3">Universal stress family protein</fullName>
    </submittedName>
</protein>
<feature type="domain" description="UspA" evidence="2">
    <location>
        <begin position="13"/>
        <end position="149"/>
    </location>
</feature>
<dbReference type="Gene3D" id="3.40.50.620">
    <property type="entry name" value="HUPs"/>
    <property type="match status" value="1"/>
</dbReference>
<gene>
    <name evidence="3" type="ORF">BD31_I1252</name>
</gene>
<dbReference type="InterPro" id="IPR006016">
    <property type="entry name" value="UspA"/>
</dbReference>
<dbReference type="PRINTS" id="PR01438">
    <property type="entry name" value="UNVRSLSTRESS"/>
</dbReference>
<dbReference type="Pfam" id="PF00582">
    <property type="entry name" value="Usp"/>
    <property type="match status" value="1"/>
</dbReference>
<dbReference type="PANTHER" id="PTHR46268:SF25">
    <property type="entry name" value="USPA DOMAIN PROTEIN"/>
    <property type="match status" value="1"/>
</dbReference>
<organism evidence="3 4">
    <name type="scientific">Candidatus Nitrosopumilus salarius BD31</name>
    <dbReference type="NCBI Taxonomy" id="859350"/>
    <lineage>
        <taxon>Archaea</taxon>
        <taxon>Nitrososphaerota</taxon>
        <taxon>Nitrososphaeria</taxon>
        <taxon>Nitrosopumilales</taxon>
        <taxon>Nitrosopumilaceae</taxon>
        <taxon>Nitrosopumilus</taxon>
    </lineage>
</organism>
<evidence type="ECO:0000259" key="2">
    <source>
        <dbReference type="Pfam" id="PF00582"/>
    </source>
</evidence>
<dbReference type="InterPro" id="IPR006015">
    <property type="entry name" value="Universal_stress_UspA"/>
</dbReference>
<comment type="caution">
    <text evidence="3">The sequence shown here is derived from an EMBL/GenBank/DDBJ whole genome shotgun (WGS) entry which is preliminary data.</text>
</comment>
<dbReference type="PATRIC" id="fig|859350.6.peg.484"/>
<keyword evidence="4" id="KW-1185">Reference proteome</keyword>
<dbReference type="SUPFAM" id="SSF52402">
    <property type="entry name" value="Adenine nucleotide alpha hydrolases-like"/>
    <property type="match status" value="1"/>
</dbReference>